<dbReference type="RefSeq" id="WP_144887340.1">
    <property type="nucleotide sequence ID" value="NZ_JAAVSE010000003.1"/>
</dbReference>
<dbReference type="AlphaFoldDB" id="A0AAP3GY62"/>
<gene>
    <name evidence="1" type="ORF">L2422_06605</name>
</gene>
<organism evidence="1 2">
    <name type="scientific">Lactobacillus mulieris</name>
    <dbReference type="NCBI Taxonomy" id="2508708"/>
    <lineage>
        <taxon>Bacteria</taxon>
        <taxon>Bacillati</taxon>
        <taxon>Bacillota</taxon>
        <taxon>Bacilli</taxon>
        <taxon>Lactobacillales</taxon>
        <taxon>Lactobacillaceae</taxon>
        <taxon>Lactobacillus</taxon>
    </lineage>
</organism>
<name>A0AAP3GY62_9LACO</name>
<sequence length="121" mass="13566">MKKIKLGTKTYNLELTLNNLKDFGMLPSKVEDNTAKLAELIAALRLGDAFTLCEVLEKLLAKDGLTSEEIEELVSKDKNLDTLFDDLVDFFSTAPLTKRMMKKILPTLDNSLKEMDAKLGQ</sequence>
<dbReference type="EMBL" id="JAKHLF010000011">
    <property type="protein sequence ID" value="MCZ3845163.1"/>
    <property type="molecule type" value="Genomic_DNA"/>
</dbReference>
<accession>A0AAP3GY62</accession>
<dbReference type="Proteomes" id="UP001213015">
    <property type="component" value="Unassembled WGS sequence"/>
</dbReference>
<reference evidence="1" key="1">
    <citation type="submission" date="2022-01" db="EMBL/GenBank/DDBJ databases">
        <title>VMRC isolate genome collection.</title>
        <authorList>
            <person name="France M."/>
            <person name="Rutt L."/>
            <person name="Humphrys M."/>
            <person name="Ravel J."/>
        </authorList>
    </citation>
    <scope>NUCLEOTIDE SEQUENCE</scope>
    <source>
        <strain evidence="1">C0127B5</strain>
    </source>
</reference>
<comment type="caution">
    <text evidence="1">The sequence shown here is derived from an EMBL/GenBank/DDBJ whole genome shotgun (WGS) entry which is preliminary data.</text>
</comment>
<evidence type="ECO:0000313" key="2">
    <source>
        <dbReference type="Proteomes" id="UP001213015"/>
    </source>
</evidence>
<protein>
    <submittedName>
        <fullName evidence="1">Phage tail protein</fullName>
    </submittedName>
</protein>
<proteinExistence type="predicted"/>
<evidence type="ECO:0000313" key="1">
    <source>
        <dbReference type="EMBL" id="MCZ3845163.1"/>
    </source>
</evidence>